<evidence type="ECO:0000313" key="3">
    <source>
        <dbReference type="EMBL" id="UCR90900.1"/>
    </source>
</evidence>
<protein>
    <submittedName>
        <fullName evidence="3">RZ protein</fullName>
    </submittedName>
</protein>
<evidence type="ECO:0000256" key="1">
    <source>
        <dbReference type="SAM" id="Coils"/>
    </source>
</evidence>
<dbReference type="Proteomes" id="UP000827707">
    <property type="component" value="Segment"/>
</dbReference>
<feature type="coiled-coil region" evidence="1">
    <location>
        <begin position="36"/>
        <end position="78"/>
    </location>
</feature>
<keyword evidence="2" id="KW-0812">Transmembrane</keyword>
<proteinExistence type="predicted"/>
<name>A0AAN0KEC3_9CAUD</name>
<sequence>MVGKVKDYWGRILLVGLGAILIGFVLYDWRSTYVENKALTAEKVALTATIATYEREKAAELEARAVRAEQLAKLSEEQVKALAEVREIMDANADWANQPIPPALAERLRR</sequence>
<dbReference type="EMBL" id="OK319016">
    <property type="protein sequence ID" value="UCR90900.1"/>
    <property type="molecule type" value="Genomic_DNA"/>
</dbReference>
<keyword evidence="2" id="KW-1133">Transmembrane helix</keyword>
<organism evidence="3 4">
    <name type="scientific">Brevundimonas phage AA</name>
    <dbReference type="NCBI Taxonomy" id="2880937"/>
    <lineage>
        <taxon>Viruses</taxon>
        <taxon>Duplodnaviria</taxon>
        <taxon>Heunggongvirae</taxon>
        <taxon>Uroviricota</taxon>
        <taxon>Caudoviricetes</taxon>
        <taxon>Autographivirales</taxon>
        <taxon>Autonotataviridae</taxon>
        <taxon>Conareevirus</taxon>
        <taxon>Conareevirus doublea</taxon>
    </lineage>
</organism>
<reference evidence="4" key="1">
    <citation type="journal article" date="2024" name="Viruses">
        <title>New Genera and Species of Caulobacter and Brevundimonas Bacteriophages Provide Insights into Phage Genome Evolution.</title>
        <authorList>
            <person name="Ely B."/>
            <person name="Hils M."/>
            <person name="Clarke A."/>
            <person name="Albert M."/>
            <person name="Holness N."/>
            <person name="Lenski J."/>
            <person name="Mohammadi T."/>
        </authorList>
    </citation>
    <scope>NUCLEOTIDE SEQUENCE [LARGE SCALE GENOMIC DNA]</scope>
</reference>
<feature type="transmembrane region" description="Helical" evidence="2">
    <location>
        <begin position="12"/>
        <end position="29"/>
    </location>
</feature>
<accession>A0AAN0KEC3</accession>
<keyword evidence="1" id="KW-0175">Coiled coil</keyword>
<keyword evidence="4" id="KW-1185">Reference proteome</keyword>
<evidence type="ECO:0000256" key="2">
    <source>
        <dbReference type="SAM" id="Phobius"/>
    </source>
</evidence>
<evidence type="ECO:0000313" key="4">
    <source>
        <dbReference type="Proteomes" id="UP000827707"/>
    </source>
</evidence>
<keyword evidence="2" id="KW-0472">Membrane</keyword>